<proteinExistence type="inferred from homology"/>
<dbReference type="GO" id="GO:0005504">
    <property type="term" value="F:fatty acid binding"/>
    <property type="evidence" value="ECO:0007669"/>
    <property type="project" value="UniProtKB-ARBA"/>
</dbReference>
<dbReference type="OrthoDB" id="354351at2759"/>
<dbReference type="CDD" id="cd00742">
    <property type="entry name" value="FABP"/>
    <property type="match status" value="1"/>
</dbReference>
<reference evidence="4" key="2">
    <citation type="submission" date="2015-10" db="EMBL/GenBank/DDBJ databases">
        <authorList>
            <person name="Gilbert D.G."/>
        </authorList>
    </citation>
    <scope>NUCLEOTIDE SEQUENCE</scope>
</reference>
<organism evidence="4">
    <name type="scientific">Daphnia magna</name>
    <dbReference type="NCBI Taxonomy" id="35525"/>
    <lineage>
        <taxon>Eukaryota</taxon>
        <taxon>Metazoa</taxon>
        <taxon>Ecdysozoa</taxon>
        <taxon>Arthropoda</taxon>
        <taxon>Crustacea</taxon>
        <taxon>Branchiopoda</taxon>
        <taxon>Diplostraca</taxon>
        <taxon>Cladocera</taxon>
        <taxon>Anomopoda</taxon>
        <taxon>Daphniidae</taxon>
        <taxon>Daphnia</taxon>
    </lineage>
</organism>
<dbReference type="AlphaFoldDB" id="A0A0P6BYT5"/>
<evidence type="ECO:0000313" key="4">
    <source>
        <dbReference type="EMBL" id="JAI70361.1"/>
    </source>
</evidence>
<keyword evidence="2" id="KW-0446">Lipid-binding</keyword>
<sequence length="229" mass="25143">MDLTDESGLFAVPFFLLHQLGGAFQMVDGLHFTTIGGLIVLFNSHLEFDGGVLQAGGDDGPVVTIGRVLHLGSGCLSQHTVGHADTNCLHVFIKVLLIIMSFFGKWKLTTQENFDEYMKAIGVGMANRMLAKAATPQVEYSADGDNWTVVTTGLKDTTVKFKVGVEQDDETTDGRKVKTVYHLEGPTKLVQKEKWDGKEATLVREVHGDELKVTITLDGLVCTRNYKRV</sequence>
<dbReference type="Gene3D" id="2.40.128.20">
    <property type="match status" value="1"/>
</dbReference>
<dbReference type="InterPro" id="IPR000566">
    <property type="entry name" value="Lipocln_cytosolic_FA-bd_dom"/>
</dbReference>
<accession>A0A0P6BYT5</accession>
<dbReference type="InterPro" id="IPR012674">
    <property type="entry name" value="Calycin"/>
</dbReference>
<dbReference type="SUPFAM" id="SSF50814">
    <property type="entry name" value="Lipocalins"/>
    <property type="match status" value="1"/>
</dbReference>
<comment type="similarity">
    <text evidence="1 3">Belongs to the calycin superfamily. Fatty-acid binding protein (FABP) family.</text>
</comment>
<reference evidence="4" key="1">
    <citation type="submission" date="2015-10" db="EMBL/GenBank/DDBJ databases">
        <title>Daphnia magna gene sets from two clonal populations assembled and annotated with EvidentialGene.</title>
        <authorList>
            <person name="Gilbert D."/>
            <person name="Podicheti R."/>
            <person name="Orsini L."/>
            <person name="Colbourne J."/>
            <person name="Pfrender M."/>
        </authorList>
    </citation>
    <scope>NUCLEOTIDE SEQUENCE</scope>
</reference>
<name>A0A0P6BYT5_9CRUS</name>
<evidence type="ECO:0000256" key="2">
    <source>
        <dbReference type="ARBA" id="ARBA00023121"/>
    </source>
</evidence>
<dbReference type="EMBL" id="GDIP01253040">
    <property type="protein sequence ID" value="JAI70361.1"/>
    <property type="molecule type" value="Transcribed_RNA"/>
</dbReference>
<dbReference type="PANTHER" id="PTHR11955">
    <property type="entry name" value="FATTY ACID BINDING PROTEIN"/>
    <property type="match status" value="1"/>
</dbReference>
<dbReference type="InterPro" id="IPR031259">
    <property type="entry name" value="ILBP"/>
</dbReference>
<dbReference type="FunFam" id="2.40.128.20:FF:000001">
    <property type="entry name" value="Fatty acid-binding protein, adipocyte"/>
    <property type="match status" value="1"/>
</dbReference>
<evidence type="ECO:0000256" key="3">
    <source>
        <dbReference type="RuleBase" id="RU003696"/>
    </source>
</evidence>
<protein>
    <submittedName>
        <fullName evidence="4">Fatty acid-binding protein, brain</fullName>
    </submittedName>
</protein>
<dbReference type="Pfam" id="PF00061">
    <property type="entry name" value="Lipocalin"/>
    <property type="match status" value="1"/>
</dbReference>
<evidence type="ECO:0000256" key="1">
    <source>
        <dbReference type="ARBA" id="ARBA00008390"/>
    </source>
</evidence>
<keyword evidence="3" id="KW-0813">Transport</keyword>
<dbReference type="InterPro" id="IPR000463">
    <property type="entry name" value="Fatty_acid-bd"/>
</dbReference>
<dbReference type="PROSITE" id="PS00214">
    <property type="entry name" value="FABP"/>
    <property type="match status" value="1"/>
</dbReference>
<dbReference type="PRINTS" id="PR00178">
    <property type="entry name" value="FATTYACIDBP"/>
</dbReference>